<keyword evidence="3" id="KW-1185">Reference proteome</keyword>
<proteinExistence type="predicted"/>
<feature type="compositionally biased region" description="Basic and acidic residues" evidence="1">
    <location>
        <begin position="317"/>
        <end position="331"/>
    </location>
</feature>
<protein>
    <submittedName>
        <fullName evidence="2">Uncharacterized protein</fullName>
    </submittedName>
</protein>
<dbReference type="Proteomes" id="UP000800096">
    <property type="component" value="Unassembled WGS sequence"/>
</dbReference>
<organism evidence="2 3">
    <name type="scientific">Ampelomyces quisqualis</name>
    <name type="common">Powdery mildew agent</name>
    <dbReference type="NCBI Taxonomy" id="50730"/>
    <lineage>
        <taxon>Eukaryota</taxon>
        <taxon>Fungi</taxon>
        <taxon>Dikarya</taxon>
        <taxon>Ascomycota</taxon>
        <taxon>Pezizomycotina</taxon>
        <taxon>Dothideomycetes</taxon>
        <taxon>Pleosporomycetidae</taxon>
        <taxon>Pleosporales</taxon>
        <taxon>Pleosporineae</taxon>
        <taxon>Phaeosphaeriaceae</taxon>
        <taxon>Ampelomyces</taxon>
    </lineage>
</organism>
<evidence type="ECO:0000313" key="3">
    <source>
        <dbReference type="Proteomes" id="UP000800096"/>
    </source>
</evidence>
<feature type="compositionally biased region" description="Polar residues" evidence="1">
    <location>
        <begin position="332"/>
        <end position="344"/>
    </location>
</feature>
<evidence type="ECO:0000256" key="1">
    <source>
        <dbReference type="SAM" id="MobiDB-lite"/>
    </source>
</evidence>
<dbReference type="EMBL" id="ML979132">
    <property type="protein sequence ID" value="KAF1920220.1"/>
    <property type="molecule type" value="Genomic_DNA"/>
</dbReference>
<feature type="compositionally biased region" description="Basic and acidic residues" evidence="1">
    <location>
        <begin position="356"/>
        <end position="376"/>
    </location>
</feature>
<feature type="region of interest" description="Disordered" evidence="1">
    <location>
        <begin position="317"/>
        <end position="385"/>
    </location>
</feature>
<dbReference type="AlphaFoldDB" id="A0A6A5QZC9"/>
<accession>A0A6A5QZC9</accession>
<feature type="region of interest" description="Disordered" evidence="1">
    <location>
        <begin position="32"/>
        <end position="153"/>
    </location>
</feature>
<evidence type="ECO:0000313" key="2">
    <source>
        <dbReference type="EMBL" id="KAF1920220.1"/>
    </source>
</evidence>
<sequence length="385" mass="41638">MEADWQPPSPTASRPQTLPSVAELIAASTPATATVPAYHQPSSLPPIRCSMQHNVHSPPAPAEQSCFGPPLRRPSHASPTLSAASTPTSEPLHYRQPITCPAEPQGAASQRYQSHQRHSPPPISGPRQDSAVSKEGSSFAPPSEPALSYKYSHRSPTAICLSPTSFEHVTSLAGPSIRHSHPPNTANTRQQRYNVRFAANYTSANMSSVQRLRQSPPLPAPISPQGTNRPPTPPLPERSQSPVDPKILGMLVGVKKKPEVNPHPNPSSDDSTGEKCSKCGSVWTRTRIDSSAWAEGKAKSTHDYVKASGELMSRLRQHEKDNEARYDDWKTTHSQCPGSSTSPPESGLLNGHSNKRKLEATHSDISKVQKITHDSHGPTAPLIRP</sequence>
<dbReference type="OrthoDB" id="3793969at2759"/>
<feature type="region of interest" description="Disordered" evidence="1">
    <location>
        <begin position="205"/>
        <end position="277"/>
    </location>
</feature>
<feature type="compositionally biased region" description="Low complexity" evidence="1">
    <location>
        <begin position="76"/>
        <end position="89"/>
    </location>
</feature>
<name>A0A6A5QZC9_AMPQU</name>
<gene>
    <name evidence="2" type="ORF">BDU57DRAFT_534019</name>
</gene>
<reference evidence="2" key="1">
    <citation type="journal article" date="2020" name="Stud. Mycol.">
        <title>101 Dothideomycetes genomes: a test case for predicting lifestyles and emergence of pathogens.</title>
        <authorList>
            <person name="Haridas S."/>
            <person name="Albert R."/>
            <person name="Binder M."/>
            <person name="Bloem J."/>
            <person name="Labutti K."/>
            <person name="Salamov A."/>
            <person name="Andreopoulos B."/>
            <person name="Baker S."/>
            <person name="Barry K."/>
            <person name="Bills G."/>
            <person name="Bluhm B."/>
            <person name="Cannon C."/>
            <person name="Castanera R."/>
            <person name="Culley D."/>
            <person name="Daum C."/>
            <person name="Ezra D."/>
            <person name="Gonzalez J."/>
            <person name="Henrissat B."/>
            <person name="Kuo A."/>
            <person name="Liang C."/>
            <person name="Lipzen A."/>
            <person name="Lutzoni F."/>
            <person name="Magnuson J."/>
            <person name="Mondo S."/>
            <person name="Nolan M."/>
            <person name="Ohm R."/>
            <person name="Pangilinan J."/>
            <person name="Park H.-J."/>
            <person name="Ramirez L."/>
            <person name="Alfaro M."/>
            <person name="Sun H."/>
            <person name="Tritt A."/>
            <person name="Yoshinaga Y."/>
            <person name="Zwiers L.-H."/>
            <person name="Turgeon B."/>
            <person name="Goodwin S."/>
            <person name="Spatafora J."/>
            <person name="Crous P."/>
            <person name="Grigoriev I."/>
        </authorList>
    </citation>
    <scope>NUCLEOTIDE SEQUENCE</scope>
    <source>
        <strain evidence="2">HMLAC05119</strain>
    </source>
</reference>